<dbReference type="EMBL" id="JAUYZG010000022">
    <property type="protein sequence ID" value="KAK2872241.1"/>
    <property type="molecule type" value="Genomic_DNA"/>
</dbReference>
<comment type="caution">
    <text evidence="2">The sequence shown here is derived from an EMBL/GenBank/DDBJ whole genome shotgun (WGS) entry which is preliminary data.</text>
</comment>
<reference evidence="2" key="1">
    <citation type="submission" date="2023-08" db="EMBL/GenBank/DDBJ databases">
        <title>Chromosome-level Genome Assembly of mud carp (Cirrhinus molitorella).</title>
        <authorList>
            <person name="Liu H."/>
        </authorList>
    </citation>
    <scope>NUCLEOTIDE SEQUENCE</scope>
    <source>
        <strain evidence="2">Prfri</strain>
        <tissue evidence="2">Muscle</tissue>
    </source>
</reference>
<keyword evidence="3" id="KW-1185">Reference proteome</keyword>
<evidence type="ECO:0000313" key="3">
    <source>
        <dbReference type="Proteomes" id="UP001187343"/>
    </source>
</evidence>
<protein>
    <submittedName>
        <fullName evidence="2">Uncharacterized protein</fullName>
    </submittedName>
</protein>
<gene>
    <name evidence="2" type="ORF">Q8A67_022138</name>
</gene>
<proteinExistence type="predicted"/>
<name>A0AA88P179_9TELE</name>
<sequence length="183" mass="19162">MSEPSTPPASSVWAAGGVRGGLAPRAPDPAEKGGDFALIDAPAVQSRSSRTRNRPIAGASTRPLPLHLESRVRRSLRSVRGGAGGAGGPVSSTSLFPAFQLPQIGGKVSVYLLQETRGRTHTSLIPALMFCESFCAALLWHTPPNAKNRRLKKALIHCRPFAPCAASVPGDPAGTEIRQLSAP</sequence>
<organism evidence="2 3">
    <name type="scientific">Cirrhinus molitorella</name>
    <name type="common">mud carp</name>
    <dbReference type="NCBI Taxonomy" id="172907"/>
    <lineage>
        <taxon>Eukaryota</taxon>
        <taxon>Metazoa</taxon>
        <taxon>Chordata</taxon>
        <taxon>Craniata</taxon>
        <taxon>Vertebrata</taxon>
        <taxon>Euteleostomi</taxon>
        <taxon>Actinopterygii</taxon>
        <taxon>Neopterygii</taxon>
        <taxon>Teleostei</taxon>
        <taxon>Ostariophysi</taxon>
        <taxon>Cypriniformes</taxon>
        <taxon>Cyprinidae</taxon>
        <taxon>Labeoninae</taxon>
        <taxon>Labeonini</taxon>
        <taxon>Cirrhinus</taxon>
    </lineage>
</organism>
<evidence type="ECO:0000256" key="1">
    <source>
        <dbReference type="SAM" id="MobiDB-lite"/>
    </source>
</evidence>
<feature type="region of interest" description="Disordered" evidence="1">
    <location>
        <begin position="1"/>
        <end position="64"/>
    </location>
</feature>
<evidence type="ECO:0000313" key="2">
    <source>
        <dbReference type="EMBL" id="KAK2872241.1"/>
    </source>
</evidence>
<accession>A0AA88P179</accession>
<dbReference type="Proteomes" id="UP001187343">
    <property type="component" value="Unassembled WGS sequence"/>
</dbReference>
<dbReference type="AlphaFoldDB" id="A0AA88P179"/>